<dbReference type="EMBL" id="KF594185">
    <property type="protein sequence ID" value="AIE38430.1"/>
    <property type="molecule type" value="Genomic_DNA"/>
</dbReference>
<dbReference type="EMBL" id="KF594190">
    <property type="protein sequence ID" value="AIE38645.1"/>
    <property type="molecule type" value="Genomic_DNA"/>
</dbReference>
<evidence type="ECO:0000256" key="1">
    <source>
        <dbReference type="SAM" id="MobiDB-lite"/>
    </source>
</evidence>
<protein>
    <submittedName>
        <fullName evidence="8">Gp106</fullName>
    </submittedName>
</protein>
<dbReference type="EMBL" id="KF594189">
    <property type="protein sequence ID" value="AIE38602.1"/>
    <property type="molecule type" value="Genomic_DNA"/>
</dbReference>
<evidence type="ECO:0000313" key="7">
    <source>
        <dbReference type="EMBL" id="AIE38602.1"/>
    </source>
</evidence>
<evidence type="ECO:0000313" key="5">
    <source>
        <dbReference type="EMBL" id="AIE38516.1"/>
    </source>
</evidence>
<evidence type="ECO:0000313" key="8">
    <source>
        <dbReference type="EMBL" id="AIE38645.1"/>
    </source>
</evidence>
<feature type="region of interest" description="Disordered" evidence="1">
    <location>
        <begin position="1"/>
        <end position="23"/>
    </location>
</feature>
<accession>A0A075EHW0</accession>
<dbReference type="EMBL" id="KF594191">
    <property type="protein sequence ID" value="AIE38688.1"/>
    <property type="molecule type" value="Genomic_DNA"/>
</dbReference>
<organism evidence="8">
    <name type="scientific">Siphovirus contig89</name>
    <dbReference type="NCBI Taxonomy" id="1518022"/>
    <lineage>
        <taxon>Viruses</taxon>
        <taxon>Duplodnaviria</taxon>
        <taxon>Heunggongvirae</taxon>
        <taxon>Uroviricota</taxon>
        <taxon>Caudoviricetes</taxon>
    </lineage>
</organism>
<dbReference type="EMBL" id="KF594192">
    <property type="protein sequence ID" value="AIE38731.1"/>
    <property type="molecule type" value="Genomic_DNA"/>
</dbReference>
<evidence type="ECO:0000313" key="10">
    <source>
        <dbReference type="EMBL" id="AIE38731.1"/>
    </source>
</evidence>
<evidence type="ECO:0000313" key="11">
    <source>
        <dbReference type="EMBL" id="AIE38774.1"/>
    </source>
</evidence>
<dbReference type="EMBL" id="KF594188">
    <property type="protein sequence ID" value="AIE38559.1"/>
    <property type="molecule type" value="Genomic_DNA"/>
</dbReference>
<evidence type="ECO:0000313" key="3">
    <source>
        <dbReference type="EMBL" id="AIE38430.1"/>
    </source>
</evidence>
<dbReference type="EMBL" id="KF594187">
    <property type="protein sequence ID" value="AIE38516.1"/>
    <property type="molecule type" value="Genomic_DNA"/>
</dbReference>
<proteinExistence type="predicted"/>
<dbReference type="EMBL" id="KF594194">
    <property type="protein sequence ID" value="AIE38817.1"/>
    <property type="molecule type" value="Genomic_DNA"/>
</dbReference>
<dbReference type="EMBL" id="KF594184">
    <property type="protein sequence ID" value="AIE38387.1"/>
    <property type="molecule type" value="Genomic_DNA"/>
</dbReference>
<sequence>MPSDILKHYGTKRHSGRYPWGSGKDPYQSAQGFLAERDKLKAQGMSEVDIAKAWGMSTTEYRALNSIARAEKKAGDISRASRLKDAGLPNTEIGRRMGLNESSVRELLKPNASYRKDEITRVKDILADEVKQKKFIEYGLGVEQNLQCSSTSLKTAVEALKAQGYTTHDVKVKQANSDNYTILKVLAPPGTKAADIHAQRDKIRTPGVVIDEKGLLSTGLRTPRAISSKKVAIKYAEDGGTDMDGVILLRRGVKELSLGGSNYAQVRISVDGTHYLKGMAMYSDDIPKGKDIVFNTNKKKGTPMLGSKDHTVLKPMKDDPENPFGAVVKQKLFKDPKTGKKELSALNIVNEEGKWDSWSQSLASQFLSKQSPKLAKRQLQAVRDDKRKQLDEIMGLTNPVIRKRMLMSLADDCDSASVHLKAKALPGQASQVLLPMPHLKKGEVYAPNYRDGDVVSLVRYPHGGTFEIPTLTVNNRGKKSRSILGNARDAIGIHPSVAERLSGADFDGDSVLVIPNKGKTRIRSTAPLKGLKGFDPKRTYPGYPGMKRMSDTQTQMGKVSNLITDMTLKGASADELSRAVRHSMVVIDAEKHNLNYKQSEVDNGIAALKRKYQGGADKGAATLISRSKGVQYVPHRKPRSAAKGGPYDAATGRRVYEETGESYINKQGKLVKKQTKTTRMAEATDARKLSSGTLMEGIYAQHANELKAMANDIRKRAISTPAIKRDPRAAKSYAPEVATLRAKLNRALKQKPLERQAQLVAQGVVQKKLESNPNLTKKERAKLEAMAIKTARRRLGYDREGTRVVPTPREWEAIQKGAISNSMMEHILANSDLDTIKSLALPKEKLPLAGAQKDRIKTLRSNGANTAQIAEALGISTARVREYLNG</sequence>
<evidence type="ECO:0000313" key="12">
    <source>
        <dbReference type="EMBL" id="AIE38817.1"/>
    </source>
</evidence>
<evidence type="ECO:0000313" key="4">
    <source>
        <dbReference type="EMBL" id="AIE38473.1"/>
    </source>
</evidence>
<reference evidence="8" key="1">
    <citation type="journal article" date="2014" name="ISME J.">
        <title>Human oral viruses are personal, persistent and gender-consistent.</title>
        <authorList>
            <person name="Abeles S.R."/>
            <person name="Robles-Sikisaka R."/>
            <person name="Ly M."/>
            <person name="Lum A.G."/>
            <person name="Salzman J."/>
            <person name="Boehm T.K."/>
            <person name="Pride D.T."/>
        </authorList>
    </citation>
    <scope>NUCLEOTIDE SEQUENCE</scope>
    <source>
        <strain evidence="9">Day14AM</strain>
        <strain evidence="2">Day1AM</strain>
        <strain evidence="3">Day1Noon</strain>
        <strain evidence="4">Day1PM</strain>
        <strain evidence="5">Day2AM</strain>
        <strain evidence="10">Day30AM</strain>
        <strain evidence="11">Day30Noon</strain>
        <strain evidence="6">Day4AM</strain>
        <strain evidence="12">Day60AM</strain>
        <strain evidence="7">Day7AM</strain>
        <strain evidence="8">Day7Noon</strain>
    </source>
</reference>
<dbReference type="EMBL" id="KF594186">
    <property type="protein sequence ID" value="AIE38473.1"/>
    <property type="molecule type" value="Genomic_DNA"/>
</dbReference>
<evidence type="ECO:0000313" key="2">
    <source>
        <dbReference type="EMBL" id="AIE38387.1"/>
    </source>
</evidence>
<dbReference type="EMBL" id="KF594193">
    <property type="protein sequence ID" value="AIE38774.1"/>
    <property type="molecule type" value="Genomic_DNA"/>
</dbReference>
<name>A0A075EHW0_9CAUD</name>
<evidence type="ECO:0000313" key="9">
    <source>
        <dbReference type="EMBL" id="AIE38688.1"/>
    </source>
</evidence>
<evidence type="ECO:0000313" key="6">
    <source>
        <dbReference type="EMBL" id="AIE38559.1"/>
    </source>
</evidence>